<accession>A0AB34ICN9</accession>
<dbReference type="PANTHER" id="PTHR16231">
    <property type="entry name" value="COMM DOMAIN-CONTAINING PROTEIN 4-8 FAMILY MEMBER"/>
    <property type="match status" value="1"/>
</dbReference>
<dbReference type="InterPro" id="IPR047155">
    <property type="entry name" value="COMMD4/6/7/8"/>
</dbReference>
<organism evidence="1 2">
    <name type="scientific">Prymnesium parvum</name>
    <name type="common">Toxic golden alga</name>
    <dbReference type="NCBI Taxonomy" id="97485"/>
    <lineage>
        <taxon>Eukaryota</taxon>
        <taxon>Haptista</taxon>
        <taxon>Haptophyta</taxon>
        <taxon>Prymnesiophyceae</taxon>
        <taxon>Prymnesiales</taxon>
        <taxon>Prymnesiaceae</taxon>
        <taxon>Prymnesium</taxon>
    </lineage>
</organism>
<protein>
    <recommendedName>
        <fullName evidence="3">COMM domain-containing protein</fullName>
    </recommendedName>
</protein>
<dbReference type="Pfam" id="PF21672">
    <property type="entry name" value="COMM_HN"/>
    <property type="match status" value="1"/>
</dbReference>
<comment type="caution">
    <text evidence="1">The sequence shown here is derived from an EMBL/GenBank/DDBJ whole genome shotgun (WGS) entry which is preliminary data.</text>
</comment>
<dbReference type="Proteomes" id="UP001515480">
    <property type="component" value="Unassembled WGS sequence"/>
</dbReference>
<dbReference type="EMBL" id="JBGBPQ010000029">
    <property type="protein sequence ID" value="KAL1496471.1"/>
    <property type="molecule type" value="Genomic_DNA"/>
</dbReference>
<sequence>MKFLFCGGLDVPDWLLSQIAVLSKISAVRVKLCAAAVAKQAYGEAVPFEKLSKLLGDAKLDAAETKAVVAALHFIVTSAARHDVDSVVLGEELQQLGLPREHTDALTASFVDARQPMQRRFREQSLRLPQLDSLHWRLCEDTGGDGAHAIELQLALRSQHASQPRPLSLRLTPQMLTLLRAELQGARERMAALPS</sequence>
<gene>
    <name evidence="1" type="ORF">AB1Y20_016425</name>
</gene>
<keyword evidence="2" id="KW-1185">Reference proteome</keyword>
<proteinExistence type="predicted"/>
<evidence type="ECO:0000313" key="1">
    <source>
        <dbReference type="EMBL" id="KAL1496471.1"/>
    </source>
</evidence>
<evidence type="ECO:0000313" key="2">
    <source>
        <dbReference type="Proteomes" id="UP001515480"/>
    </source>
</evidence>
<evidence type="ECO:0008006" key="3">
    <source>
        <dbReference type="Google" id="ProtNLM"/>
    </source>
</evidence>
<dbReference type="AlphaFoldDB" id="A0AB34ICN9"/>
<name>A0AB34ICN9_PRYPA</name>
<dbReference type="PANTHER" id="PTHR16231:SF4">
    <property type="entry name" value="COMM DOMAIN-CONTAINING PROTEIN 4"/>
    <property type="match status" value="1"/>
</dbReference>
<reference evidence="1 2" key="1">
    <citation type="journal article" date="2024" name="Science">
        <title>Giant polyketide synthase enzymes in the biosynthesis of giant marine polyether toxins.</title>
        <authorList>
            <person name="Fallon T.R."/>
            <person name="Shende V.V."/>
            <person name="Wierzbicki I.H."/>
            <person name="Pendleton A.L."/>
            <person name="Watervoot N.F."/>
            <person name="Auber R.P."/>
            <person name="Gonzalez D.J."/>
            <person name="Wisecaver J.H."/>
            <person name="Moore B.S."/>
        </authorList>
    </citation>
    <scope>NUCLEOTIDE SEQUENCE [LARGE SCALE GENOMIC DNA]</scope>
    <source>
        <strain evidence="1 2">12B1</strain>
    </source>
</reference>